<dbReference type="Gene3D" id="2.170.190.11">
    <property type="entry name" value="Molybdopterin biosynthesis moea protein, domain 3"/>
    <property type="match status" value="1"/>
</dbReference>
<comment type="pathway">
    <text evidence="2 6">Cofactor biosynthesis; molybdopterin biosynthesis.</text>
</comment>
<dbReference type="SUPFAM" id="SSF63882">
    <property type="entry name" value="MoeA N-terminal region -like"/>
    <property type="match status" value="1"/>
</dbReference>
<evidence type="ECO:0000256" key="2">
    <source>
        <dbReference type="ARBA" id="ARBA00005046"/>
    </source>
</evidence>
<dbReference type="Pfam" id="PF03454">
    <property type="entry name" value="MoeA_C"/>
    <property type="match status" value="1"/>
</dbReference>
<evidence type="ECO:0000259" key="7">
    <source>
        <dbReference type="SMART" id="SM00852"/>
    </source>
</evidence>
<organism evidence="8 9">
    <name type="scientific">Dyella humi</name>
    <dbReference type="NCBI Taxonomy" id="1770547"/>
    <lineage>
        <taxon>Bacteria</taxon>
        <taxon>Pseudomonadati</taxon>
        <taxon>Pseudomonadota</taxon>
        <taxon>Gammaproteobacteria</taxon>
        <taxon>Lysobacterales</taxon>
        <taxon>Rhodanobacteraceae</taxon>
        <taxon>Dyella</taxon>
    </lineage>
</organism>
<dbReference type="InterPro" id="IPR038987">
    <property type="entry name" value="MoeA-like"/>
</dbReference>
<evidence type="ECO:0000256" key="1">
    <source>
        <dbReference type="ARBA" id="ARBA00002901"/>
    </source>
</evidence>
<evidence type="ECO:0000313" key="9">
    <source>
        <dbReference type="Proteomes" id="UP001620409"/>
    </source>
</evidence>
<feature type="domain" description="MoaB/Mog" evidence="7">
    <location>
        <begin position="178"/>
        <end position="319"/>
    </location>
</feature>
<dbReference type="NCBIfam" id="NF045515">
    <property type="entry name" value="Glp_gephyrin"/>
    <property type="match status" value="1"/>
</dbReference>
<dbReference type="InterPro" id="IPR005110">
    <property type="entry name" value="MoeA_linker/N"/>
</dbReference>
<sequence>MNQDTLPYENALRIVLDASTRLSSEDCPTAACLSRVLATPIISTVDLPPFDNSAMDGFALRGDSIVHAGTELPIEGEQAAGDGIARARAGAWEIMTGARVPDGLDRVIPIEQTERVSSDSVRLLADVTPGQNVRVAGSDVAHGEKVLEAGTVLQPQHLMLLAALGVAKVPVGVRPRVAVICTGRELVDNPAQTLAPGQIRNSNGPFLAARLPLAGAEVVHVETVGDDAAAFEAALQRALNAGAKVIVTSGAVSMGHYDFVPQALERLGAQTLFHKVAIRPGKPLLFARLPGDVLLFGLPGNPIAVAVGLRFFVEPALRVMLGLPPETPYRVPLSKPYSKKPRLRFHLKSHLHIDAQGRLAVEVLEGQESYRIRPLSDANAWAVVPADVDALPAGALVDVHGVGHFEFPHPDFPLPGRAA</sequence>
<name>A0ABW8IH86_9GAMM</name>
<dbReference type="PANTHER" id="PTHR10192">
    <property type="entry name" value="MOLYBDOPTERIN BIOSYNTHESIS PROTEIN"/>
    <property type="match status" value="1"/>
</dbReference>
<proteinExistence type="inferred from homology"/>
<dbReference type="InterPro" id="IPR036688">
    <property type="entry name" value="MoeA_C_domain_IV_sf"/>
</dbReference>
<dbReference type="InterPro" id="IPR001453">
    <property type="entry name" value="MoaB/Mog_dom"/>
</dbReference>
<evidence type="ECO:0000256" key="6">
    <source>
        <dbReference type="RuleBase" id="RU365090"/>
    </source>
</evidence>
<dbReference type="EC" id="2.10.1.1" evidence="6"/>
<evidence type="ECO:0000313" key="8">
    <source>
        <dbReference type="EMBL" id="MFK2854566.1"/>
    </source>
</evidence>
<keyword evidence="9" id="KW-1185">Reference proteome</keyword>
<accession>A0ABW8IH86</accession>
<keyword evidence="6" id="KW-0479">Metal-binding</keyword>
<dbReference type="InterPro" id="IPR005111">
    <property type="entry name" value="MoeA_C_domain_IV"/>
</dbReference>
<dbReference type="SUPFAM" id="SSF53218">
    <property type="entry name" value="Molybdenum cofactor biosynthesis proteins"/>
    <property type="match status" value="1"/>
</dbReference>
<comment type="catalytic activity">
    <reaction evidence="5">
        <text>adenylyl-molybdopterin + molybdate = Mo-molybdopterin + AMP + H(+)</text>
        <dbReference type="Rhea" id="RHEA:35047"/>
        <dbReference type="ChEBI" id="CHEBI:15378"/>
        <dbReference type="ChEBI" id="CHEBI:36264"/>
        <dbReference type="ChEBI" id="CHEBI:62727"/>
        <dbReference type="ChEBI" id="CHEBI:71302"/>
        <dbReference type="ChEBI" id="CHEBI:456215"/>
        <dbReference type="EC" id="2.10.1.1"/>
    </reaction>
</comment>
<keyword evidence="6" id="KW-0460">Magnesium</keyword>
<gene>
    <name evidence="8" type="ORF">ISP18_08180</name>
</gene>
<keyword evidence="4 6" id="KW-0501">Molybdenum cofactor biosynthesis</keyword>
<comment type="cofactor">
    <cofactor evidence="6">
        <name>Mg(2+)</name>
        <dbReference type="ChEBI" id="CHEBI:18420"/>
    </cofactor>
</comment>
<dbReference type="InterPro" id="IPR008284">
    <property type="entry name" value="MoCF_biosynth_CS"/>
</dbReference>
<comment type="caution">
    <text evidence="8">The sequence shown here is derived from an EMBL/GenBank/DDBJ whole genome shotgun (WGS) entry which is preliminary data.</text>
</comment>
<evidence type="ECO:0000256" key="3">
    <source>
        <dbReference type="ARBA" id="ARBA00010763"/>
    </source>
</evidence>
<dbReference type="Pfam" id="PF03453">
    <property type="entry name" value="MoeA_N"/>
    <property type="match status" value="1"/>
</dbReference>
<dbReference type="Gene3D" id="3.90.105.10">
    <property type="entry name" value="Molybdopterin biosynthesis moea protein, domain 2"/>
    <property type="match status" value="1"/>
</dbReference>
<comment type="function">
    <text evidence="1 6">Catalyzes the insertion of molybdate into adenylated molybdopterin with the concomitant release of AMP.</text>
</comment>
<dbReference type="Gene3D" id="3.40.980.10">
    <property type="entry name" value="MoaB/Mog-like domain"/>
    <property type="match status" value="1"/>
</dbReference>
<dbReference type="RefSeq" id="WP_380009296.1">
    <property type="nucleotide sequence ID" value="NZ_JADIKI010000022.1"/>
</dbReference>
<protein>
    <recommendedName>
        <fullName evidence="6">Molybdopterin molybdenumtransferase</fullName>
        <ecNumber evidence="6">2.10.1.1</ecNumber>
    </recommendedName>
</protein>
<keyword evidence="6" id="KW-0500">Molybdenum</keyword>
<dbReference type="EMBL" id="JADIKI010000022">
    <property type="protein sequence ID" value="MFK2854566.1"/>
    <property type="molecule type" value="Genomic_DNA"/>
</dbReference>
<evidence type="ECO:0000256" key="4">
    <source>
        <dbReference type="ARBA" id="ARBA00023150"/>
    </source>
</evidence>
<comment type="similarity">
    <text evidence="3 6">Belongs to the MoeA family.</text>
</comment>
<reference evidence="8 9" key="1">
    <citation type="submission" date="2020-10" db="EMBL/GenBank/DDBJ databases">
        <title>Phylogeny of dyella-like bacteria.</title>
        <authorList>
            <person name="Fu J."/>
        </authorList>
    </citation>
    <scope>NUCLEOTIDE SEQUENCE [LARGE SCALE GENOMIC DNA]</scope>
    <source>
        <strain evidence="8 9">DHG40</strain>
    </source>
</reference>
<dbReference type="InterPro" id="IPR036425">
    <property type="entry name" value="MoaB/Mog-like_dom_sf"/>
</dbReference>
<dbReference type="SMART" id="SM00852">
    <property type="entry name" value="MoCF_biosynth"/>
    <property type="match status" value="1"/>
</dbReference>
<dbReference type="Proteomes" id="UP001620409">
    <property type="component" value="Unassembled WGS sequence"/>
</dbReference>
<dbReference type="NCBIfam" id="TIGR00177">
    <property type="entry name" value="molyb_syn"/>
    <property type="match status" value="1"/>
</dbReference>
<dbReference type="Pfam" id="PF00994">
    <property type="entry name" value="MoCF_biosynth"/>
    <property type="match status" value="1"/>
</dbReference>
<evidence type="ECO:0000256" key="5">
    <source>
        <dbReference type="ARBA" id="ARBA00047317"/>
    </source>
</evidence>
<keyword evidence="6" id="KW-0808">Transferase</keyword>
<dbReference type="Gene3D" id="2.40.340.10">
    <property type="entry name" value="MoeA, C-terminal, domain IV"/>
    <property type="match status" value="1"/>
</dbReference>
<dbReference type="PANTHER" id="PTHR10192:SF5">
    <property type="entry name" value="GEPHYRIN"/>
    <property type="match status" value="1"/>
</dbReference>
<dbReference type="CDD" id="cd00887">
    <property type="entry name" value="MoeA"/>
    <property type="match status" value="1"/>
</dbReference>
<dbReference type="SUPFAM" id="SSF63867">
    <property type="entry name" value="MoeA C-terminal domain-like"/>
    <property type="match status" value="1"/>
</dbReference>
<dbReference type="PROSITE" id="PS01079">
    <property type="entry name" value="MOCF_BIOSYNTHESIS_2"/>
    <property type="match status" value="1"/>
</dbReference>
<dbReference type="InterPro" id="IPR036135">
    <property type="entry name" value="MoeA_linker/N_sf"/>
</dbReference>